<accession>A0A1Y3B878</accession>
<feature type="compositionally biased region" description="Polar residues" evidence="1">
    <location>
        <begin position="73"/>
        <end position="85"/>
    </location>
</feature>
<keyword evidence="3" id="KW-1185">Reference proteome</keyword>
<protein>
    <recommendedName>
        <fullName evidence="4">WH2 domain-containing protein</fullName>
    </recommendedName>
</protein>
<dbReference type="Proteomes" id="UP000194236">
    <property type="component" value="Unassembled WGS sequence"/>
</dbReference>
<feature type="region of interest" description="Disordered" evidence="1">
    <location>
        <begin position="17"/>
        <end position="37"/>
    </location>
</feature>
<gene>
    <name evidence="2" type="ORF">BLA29_002558</name>
</gene>
<feature type="compositionally biased region" description="Pro residues" evidence="1">
    <location>
        <begin position="336"/>
        <end position="350"/>
    </location>
</feature>
<sequence>MKNQIINQSGPLVVVSDWQQRSSSSSSTSNNKNEIKISENIDEQVEVALNELNETLEQCAAANTFYDDDINKLPSSTNNSRMNSDGQRKTTEPGTAKVVIKSMYDNNNNGINRLSSSSFSVRDGIRKFNTINETNVSQQDLSSLRSTMNPLIRRSTSKLCQDDREQTPKVNRKLENFQIGSFVECHPTVDIYEVKKPMTNVVRTNNKTKGLSTVITINSTKPNAPIINNGNTKTLPSSPISNDVINNNDGKQNYNNRSSANYMPNNAINKNDKITLSKQHSNGFATSSSATDFLKELKMKSKTWSHRNAMDAAYDEVDNQKFQPGQMNSSVFSTPAPIPPPPPPPPPPASQPIVPLTQSVNRMVTSQTLFAPKGWNQSSSTRPNKIRSPMRSVSMEKSSGDSRCALLNEIKNFHNNSRLKKVTNNQPFSLKIYNE</sequence>
<organism evidence="2 3">
    <name type="scientific">Euroglyphus maynei</name>
    <name type="common">Mayne's house dust mite</name>
    <dbReference type="NCBI Taxonomy" id="6958"/>
    <lineage>
        <taxon>Eukaryota</taxon>
        <taxon>Metazoa</taxon>
        <taxon>Ecdysozoa</taxon>
        <taxon>Arthropoda</taxon>
        <taxon>Chelicerata</taxon>
        <taxon>Arachnida</taxon>
        <taxon>Acari</taxon>
        <taxon>Acariformes</taxon>
        <taxon>Sarcoptiformes</taxon>
        <taxon>Astigmata</taxon>
        <taxon>Psoroptidia</taxon>
        <taxon>Analgoidea</taxon>
        <taxon>Pyroglyphidae</taxon>
        <taxon>Pyroglyphinae</taxon>
        <taxon>Euroglyphus</taxon>
    </lineage>
</organism>
<feature type="region of interest" description="Disordered" evidence="1">
    <location>
        <begin position="72"/>
        <end position="93"/>
    </location>
</feature>
<reference evidence="2 3" key="1">
    <citation type="submission" date="2017-03" db="EMBL/GenBank/DDBJ databases">
        <title>Genome Survey of Euroglyphus maynei.</title>
        <authorList>
            <person name="Arlian L.G."/>
            <person name="Morgan M.S."/>
            <person name="Rider S.D."/>
        </authorList>
    </citation>
    <scope>NUCLEOTIDE SEQUENCE [LARGE SCALE GENOMIC DNA]</scope>
    <source>
        <strain evidence="2">Arlian Lab</strain>
        <tissue evidence="2">Whole body</tissue>
    </source>
</reference>
<dbReference type="AlphaFoldDB" id="A0A1Y3B878"/>
<feature type="region of interest" description="Disordered" evidence="1">
    <location>
        <begin position="322"/>
        <end position="350"/>
    </location>
</feature>
<comment type="caution">
    <text evidence="2">The sequence shown here is derived from an EMBL/GenBank/DDBJ whole genome shotgun (WGS) entry which is preliminary data.</text>
</comment>
<evidence type="ECO:0000256" key="1">
    <source>
        <dbReference type="SAM" id="MobiDB-lite"/>
    </source>
</evidence>
<feature type="region of interest" description="Disordered" evidence="1">
    <location>
        <begin position="373"/>
        <end position="397"/>
    </location>
</feature>
<evidence type="ECO:0000313" key="3">
    <source>
        <dbReference type="Proteomes" id="UP000194236"/>
    </source>
</evidence>
<feature type="compositionally biased region" description="Polar residues" evidence="1">
    <location>
        <begin position="373"/>
        <end position="383"/>
    </location>
</feature>
<evidence type="ECO:0008006" key="4">
    <source>
        <dbReference type="Google" id="ProtNLM"/>
    </source>
</evidence>
<proteinExistence type="predicted"/>
<name>A0A1Y3B878_EURMA</name>
<feature type="compositionally biased region" description="Low complexity" evidence="1">
    <location>
        <begin position="22"/>
        <end position="32"/>
    </location>
</feature>
<feature type="compositionally biased region" description="Polar residues" evidence="1">
    <location>
        <begin position="322"/>
        <end position="333"/>
    </location>
</feature>
<evidence type="ECO:0000313" key="2">
    <source>
        <dbReference type="EMBL" id="OTF76128.1"/>
    </source>
</evidence>
<dbReference type="EMBL" id="MUJZ01038973">
    <property type="protein sequence ID" value="OTF76128.1"/>
    <property type="molecule type" value="Genomic_DNA"/>
</dbReference>